<dbReference type="Pfam" id="PF00202">
    <property type="entry name" value="Aminotran_3"/>
    <property type="match status" value="1"/>
</dbReference>
<dbReference type="GO" id="GO:0030170">
    <property type="term" value="F:pyridoxal phosphate binding"/>
    <property type="evidence" value="ECO:0007669"/>
    <property type="project" value="InterPro"/>
</dbReference>
<keyword evidence="4" id="KW-0413">Isomerase</keyword>
<reference evidence="6 7" key="1">
    <citation type="submission" date="2018-10" db="EMBL/GenBank/DDBJ databases">
        <title>Co-occurring genomic capacity for anaerobic methane metabolism and dissimilatory sulfite reduction discovered in the Korarchaeota.</title>
        <authorList>
            <person name="Mckay L.J."/>
            <person name="Dlakic M."/>
            <person name="Fields M.W."/>
            <person name="Delmont T.O."/>
            <person name="Eren A.M."/>
            <person name="Jay Z.J."/>
            <person name="Klingelsmith K.B."/>
            <person name="Rusch D.B."/>
            <person name="Inskeep W.P."/>
        </authorList>
    </citation>
    <scope>NUCLEOTIDE SEQUENCE [LARGE SCALE GENOMIC DNA]</scope>
    <source>
        <strain evidence="6 7">WS</strain>
    </source>
</reference>
<comment type="catalytic activity">
    <reaction evidence="1">
        <text>(S)-4-amino-5-oxopentanoate = 5-aminolevulinate</text>
        <dbReference type="Rhea" id="RHEA:14265"/>
        <dbReference type="ChEBI" id="CHEBI:57501"/>
        <dbReference type="ChEBI" id="CHEBI:356416"/>
        <dbReference type="EC" id="5.4.3.8"/>
    </reaction>
</comment>
<organism evidence="6 7">
    <name type="scientific">Candidatus Korarchaeum cryptofilum</name>
    <dbReference type="NCBI Taxonomy" id="498846"/>
    <lineage>
        <taxon>Archaea</taxon>
        <taxon>Thermoproteota</taxon>
        <taxon>Candidatus Korarchaeia</taxon>
        <taxon>Candidatus Korarchaeales</taxon>
        <taxon>Candidatus Korarchaeaceae</taxon>
        <taxon>Candidatus Korarchaeum</taxon>
    </lineage>
</organism>
<sequence>MRLDKVPASELELFKKRTPKSGEIFEEVSGMVPFGVNSNYRYADPYPIYMKRAKGSRIWDVDGNEYIDFNMAFGALGIGHSHPKLVEAIEEKIEEGTIFGFEFDEMLDLAKIIKARYKVDMMKFQSTGLEATFHALRIARAFTGRKKIVKFEGCYHGSHDFLLVSVKPSKYKAGHPVTPNQVPGSQGVLEDVVKHTLVAQFNNLESVEKIMRQHGNDVAAIILEPIPMNMGFVIPKPGFLEGLRSICDEYNCLLIFDEIKTGGKFYSGAAGYFKVRPDLMTLGKAIAGGFPLSVVAGKKEIMQSIVPGVVSHAGTFNANPVAIRAGLVTLRDILTEEALSYASRLGEELAKGYLDIIKDEGIEATVQYIGVSGSMVFAKDEVVDWRSFQKVDVGKWWLFMIAMMNRGVLPNYGPDEQWTVSTQHTKEDIETTIEKFKEVAKIIKRVELELPLVEAV</sequence>
<dbReference type="AlphaFoldDB" id="A0A3R9Q8C6"/>
<comment type="similarity">
    <text evidence="5">Belongs to the class-III pyridoxal-phosphate-dependent aminotransferase family.</text>
</comment>
<evidence type="ECO:0000256" key="4">
    <source>
        <dbReference type="ARBA" id="ARBA00023235"/>
    </source>
</evidence>
<dbReference type="Gene3D" id="3.90.1150.10">
    <property type="entry name" value="Aspartate Aminotransferase, domain 1"/>
    <property type="match status" value="1"/>
</dbReference>
<proteinExistence type="inferred from homology"/>
<dbReference type="PANTHER" id="PTHR43713">
    <property type="entry name" value="GLUTAMATE-1-SEMIALDEHYDE 2,1-AMINOMUTASE"/>
    <property type="match status" value="1"/>
</dbReference>
<dbReference type="InterPro" id="IPR015424">
    <property type="entry name" value="PyrdxlP-dep_Trfase"/>
</dbReference>
<name>A0A3R9Q8C6_9CREN</name>
<keyword evidence="6" id="KW-0032">Aminotransferase</keyword>
<comment type="cofactor">
    <cofactor evidence="2">
        <name>pyridoxal 5'-phosphate</name>
        <dbReference type="ChEBI" id="CHEBI:597326"/>
    </cofactor>
</comment>
<dbReference type="Proteomes" id="UP000278149">
    <property type="component" value="Unassembled WGS sequence"/>
</dbReference>
<keyword evidence="6" id="KW-0808">Transferase</keyword>
<dbReference type="GO" id="GO:0008483">
    <property type="term" value="F:transaminase activity"/>
    <property type="evidence" value="ECO:0007669"/>
    <property type="project" value="UniProtKB-KW"/>
</dbReference>
<dbReference type="Gene3D" id="3.40.640.10">
    <property type="entry name" value="Type I PLP-dependent aspartate aminotransferase-like (Major domain)"/>
    <property type="match status" value="1"/>
</dbReference>
<dbReference type="NCBIfam" id="NF000818">
    <property type="entry name" value="PRK00062.1"/>
    <property type="match status" value="1"/>
</dbReference>
<dbReference type="InterPro" id="IPR015422">
    <property type="entry name" value="PyrdxlP-dep_Trfase_small"/>
</dbReference>
<dbReference type="EMBL" id="RCOR01000042">
    <property type="protein sequence ID" value="RSN67766.1"/>
    <property type="molecule type" value="Genomic_DNA"/>
</dbReference>
<evidence type="ECO:0000313" key="7">
    <source>
        <dbReference type="Proteomes" id="UP000278149"/>
    </source>
</evidence>
<evidence type="ECO:0000256" key="1">
    <source>
        <dbReference type="ARBA" id="ARBA00001579"/>
    </source>
</evidence>
<evidence type="ECO:0000256" key="3">
    <source>
        <dbReference type="ARBA" id="ARBA00022898"/>
    </source>
</evidence>
<evidence type="ECO:0000256" key="5">
    <source>
        <dbReference type="RuleBase" id="RU003560"/>
    </source>
</evidence>
<dbReference type="PANTHER" id="PTHR43713:SF3">
    <property type="entry name" value="GLUTAMATE-1-SEMIALDEHYDE 2,1-AMINOMUTASE 1, CHLOROPLASTIC-RELATED"/>
    <property type="match status" value="1"/>
</dbReference>
<dbReference type="SUPFAM" id="SSF53383">
    <property type="entry name" value="PLP-dependent transferases"/>
    <property type="match status" value="1"/>
</dbReference>
<dbReference type="GO" id="GO:0042286">
    <property type="term" value="F:glutamate-1-semialdehyde 2,1-aminomutase activity"/>
    <property type="evidence" value="ECO:0007669"/>
    <property type="project" value="UniProtKB-EC"/>
</dbReference>
<dbReference type="InterPro" id="IPR015421">
    <property type="entry name" value="PyrdxlP-dep_Trfase_major"/>
</dbReference>
<evidence type="ECO:0000256" key="2">
    <source>
        <dbReference type="ARBA" id="ARBA00001933"/>
    </source>
</evidence>
<gene>
    <name evidence="6" type="ORF">D9Q81_07710</name>
</gene>
<keyword evidence="3 5" id="KW-0663">Pyridoxal phosphate</keyword>
<comment type="caution">
    <text evidence="6">The sequence shown here is derived from an EMBL/GenBank/DDBJ whole genome shotgun (WGS) entry which is preliminary data.</text>
</comment>
<dbReference type="CDD" id="cd00610">
    <property type="entry name" value="OAT_like"/>
    <property type="match status" value="1"/>
</dbReference>
<protein>
    <submittedName>
        <fullName evidence="6">Aminotransferase class III-fold pyridoxal phosphate-dependent enzyme</fullName>
    </submittedName>
</protein>
<accession>A0A3R9Q8C6</accession>
<evidence type="ECO:0000313" key="6">
    <source>
        <dbReference type="EMBL" id="RSN67766.1"/>
    </source>
</evidence>
<dbReference type="InterPro" id="IPR005814">
    <property type="entry name" value="Aminotrans_3"/>
</dbReference>